<evidence type="ECO:0000256" key="3">
    <source>
        <dbReference type="ARBA" id="ARBA00022475"/>
    </source>
</evidence>
<organism evidence="9 10">
    <name type="scientific">Legionella massiliensis</name>
    <dbReference type="NCBI Taxonomy" id="1034943"/>
    <lineage>
        <taxon>Bacteria</taxon>
        <taxon>Pseudomonadati</taxon>
        <taxon>Pseudomonadota</taxon>
        <taxon>Gammaproteobacteria</taxon>
        <taxon>Legionellales</taxon>
        <taxon>Legionellaceae</taxon>
        <taxon>Legionella</taxon>
    </lineage>
</organism>
<keyword evidence="10" id="KW-1185">Reference proteome</keyword>
<gene>
    <name evidence="9" type="primary">dctA1</name>
    <name evidence="9" type="ORF">BN59_03503</name>
</gene>
<evidence type="ECO:0000313" key="9">
    <source>
        <dbReference type="EMBL" id="CDZ79185.1"/>
    </source>
</evidence>
<feature type="transmembrane region" description="Helical" evidence="8">
    <location>
        <begin position="305"/>
        <end position="325"/>
    </location>
</feature>
<dbReference type="SUPFAM" id="SSF118215">
    <property type="entry name" value="Proton glutamate symport protein"/>
    <property type="match status" value="1"/>
</dbReference>
<dbReference type="FunFam" id="1.10.3860.10:FF:000001">
    <property type="entry name" value="C4-dicarboxylate transport protein"/>
    <property type="match status" value="1"/>
</dbReference>
<dbReference type="Gene3D" id="1.10.3860.10">
    <property type="entry name" value="Sodium:dicarboxylate symporter"/>
    <property type="match status" value="1"/>
</dbReference>
<sequence>MRLIKSLYFWVFVAFISGSLFGLLKPEMAIAMEPLGTNFIKIIKIFIGPIVFLTVTTGIAQTGSLKKLGKIGLKAIIYFELVSTVALLIGWSAALIFKPGAMLHADVKLLDPQAVAQFVKSAEHLGFVQFLENIIPTSIIEPFAKGDMLQVLFLAILLGISLLAVGEEEGKLVFEFMEKLTKVLFRAIRIIMYAAPLGVFGAMAFTLAKFGSQFFIPLLGLILTFYLAGLIFIFLVLGSVARITGFSILQFLKYLAPELFIVLGTSSSEAALPQLLQKLENLGCEQETVGVVVPMGYSFNLDGTNIYITLAALFIAQALGIHLSILEQFTLFVTAMLSSKGAAGITGAGFITLAATLSVVPLIPPVGIVLILGIDRFMSEARSLINFIGNGVATLAISRWEKEISAEQLAHNLEMHA</sequence>
<dbReference type="Pfam" id="PF00375">
    <property type="entry name" value="SDF"/>
    <property type="match status" value="1"/>
</dbReference>
<evidence type="ECO:0000313" key="10">
    <source>
        <dbReference type="Proteomes" id="UP000044071"/>
    </source>
</evidence>
<feature type="transmembrane region" description="Helical" evidence="8">
    <location>
        <begin position="187"/>
        <end position="208"/>
    </location>
</feature>
<dbReference type="InterPro" id="IPR001991">
    <property type="entry name" value="Na-dicarboxylate_symporter"/>
</dbReference>
<keyword evidence="4 8" id="KW-0812">Transmembrane</keyword>
<dbReference type="GO" id="GO:0015141">
    <property type="term" value="F:succinate transmembrane transporter activity"/>
    <property type="evidence" value="ECO:0007669"/>
    <property type="project" value="TreeGrafter"/>
</dbReference>
<keyword evidence="3" id="KW-1003">Cell membrane</keyword>
<dbReference type="STRING" id="1034943.BN59_03503"/>
<feature type="transmembrane region" description="Helical" evidence="8">
    <location>
        <begin position="39"/>
        <end position="63"/>
    </location>
</feature>
<feature type="transmembrane region" description="Helical" evidence="8">
    <location>
        <begin position="214"/>
        <end position="237"/>
    </location>
</feature>
<name>A0A078KXP0_9GAMM</name>
<evidence type="ECO:0000256" key="4">
    <source>
        <dbReference type="ARBA" id="ARBA00022692"/>
    </source>
</evidence>
<reference evidence="9 10" key="1">
    <citation type="submission" date="2014-06" db="EMBL/GenBank/DDBJ databases">
        <authorList>
            <person name="Urmite Genomes Urmite Genomes"/>
        </authorList>
    </citation>
    <scope>NUCLEOTIDE SEQUENCE [LARGE SCALE GENOMIC DNA]</scope>
</reference>
<accession>A0A078KXP0</accession>
<evidence type="ECO:0000256" key="1">
    <source>
        <dbReference type="ARBA" id="ARBA00004651"/>
    </source>
</evidence>
<proteinExistence type="predicted"/>
<dbReference type="Proteomes" id="UP000044071">
    <property type="component" value="Unassembled WGS sequence"/>
</dbReference>
<dbReference type="PRINTS" id="PR00173">
    <property type="entry name" value="EDTRNSPORT"/>
</dbReference>
<dbReference type="NCBIfam" id="NF002461">
    <property type="entry name" value="PRK01663.1"/>
    <property type="match status" value="1"/>
</dbReference>
<dbReference type="RefSeq" id="WP_044012349.1">
    <property type="nucleotide sequence ID" value="NZ_CCVW01000004.1"/>
</dbReference>
<keyword evidence="5" id="KW-0769">Symport</keyword>
<feature type="transmembrane region" description="Helical" evidence="8">
    <location>
        <begin position="75"/>
        <end position="97"/>
    </location>
</feature>
<evidence type="ECO:0000256" key="8">
    <source>
        <dbReference type="SAM" id="Phobius"/>
    </source>
</evidence>
<dbReference type="AlphaFoldDB" id="A0A078KXP0"/>
<dbReference type="GO" id="GO:0005886">
    <property type="term" value="C:plasma membrane"/>
    <property type="evidence" value="ECO:0007669"/>
    <property type="project" value="UniProtKB-SubCell"/>
</dbReference>
<dbReference type="eggNOG" id="COG1301">
    <property type="taxonomic scope" value="Bacteria"/>
</dbReference>
<feature type="transmembrane region" description="Helical" evidence="8">
    <location>
        <begin position="148"/>
        <end position="166"/>
    </location>
</feature>
<evidence type="ECO:0000256" key="6">
    <source>
        <dbReference type="ARBA" id="ARBA00022989"/>
    </source>
</evidence>
<dbReference type="PANTHER" id="PTHR42865:SF1">
    <property type="entry name" value="AEROBIC C4-DICARBOXYLATE TRANSPORT PROTEIN"/>
    <property type="match status" value="1"/>
</dbReference>
<keyword evidence="7 8" id="KW-0472">Membrane</keyword>
<dbReference type="PANTHER" id="PTHR42865">
    <property type="entry name" value="PROTON/GLUTAMATE-ASPARTATE SYMPORTER"/>
    <property type="match status" value="1"/>
</dbReference>
<dbReference type="PROSITE" id="PS00714">
    <property type="entry name" value="NA_DICARBOXYL_SYMP_2"/>
    <property type="match status" value="1"/>
</dbReference>
<protein>
    <submittedName>
        <fullName evidence="9">C4-dicarboxylate transport protein</fullName>
    </submittedName>
</protein>
<evidence type="ECO:0000256" key="7">
    <source>
        <dbReference type="ARBA" id="ARBA00023136"/>
    </source>
</evidence>
<feature type="transmembrane region" description="Helical" evidence="8">
    <location>
        <begin position="345"/>
        <end position="374"/>
    </location>
</feature>
<dbReference type="GO" id="GO:0015138">
    <property type="term" value="F:fumarate transmembrane transporter activity"/>
    <property type="evidence" value="ECO:0007669"/>
    <property type="project" value="TreeGrafter"/>
</dbReference>
<dbReference type="GO" id="GO:0015366">
    <property type="term" value="F:malate:proton symporter activity"/>
    <property type="evidence" value="ECO:0007669"/>
    <property type="project" value="TreeGrafter"/>
</dbReference>
<keyword evidence="2" id="KW-0813">Transport</keyword>
<dbReference type="OrthoDB" id="9766690at2"/>
<dbReference type="InterPro" id="IPR036458">
    <property type="entry name" value="Na:dicarbo_symporter_sf"/>
</dbReference>
<keyword evidence="6 8" id="KW-1133">Transmembrane helix</keyword>
<dbReference type="GO" id="GO:0070778">
    <property type="term" value="P:L-aspartate transmembrane transport"/>
    <property type="evidence" value="ECO:0007669"/>
    <property type="project" value="TreeGrafter"/>
</dbReference>
<dbReference type="InterPro" id="IPR018107">
    <property type="entry name" value="Na-dicarboxylate_symporter_CS"/>
</dbReference>
<dbReference type="EMBL" id="CCSB01000004">
    <property type="protein sequence ID" value="CDZ79185.1"/>
    <property type="molecule type" value="Genomic_DNA"/>
</dbReference>
<evidence type="ECO:0000256" key="2">
    <source>
        <dbReference type="ARBA" id="ARBA00022448"/>
    </source>
</evidence>
<comment type="subcellular location">
    <subcellularLocation>
        <location evidence="1">Cell membrane</location>
        <topology evidence="1">Multi-pass membrane protein</topology>
    </subcellularLocation>
</comment>
<evidence type="ECO:0000256" key="5">
    <source>
        <dbReference type="ARBA" id="ARBA00022847"/>
    </source>
</evidence>
<feature type="transmembrane region" description="Helical" evidence="8">
    <location>
        <begin position="7"/>
        <end position="24"/>
    </location>
</feature>